<feature type="region of interest" description="Disordered" evidence="1">
    <location>
        <begin position="99"/>
        <end position="121"/>
    </location>
</feature>
<protein>
    <recommendedName>
        <fullName evidence="5">Transmembrane protein</fullName>
    </recommendedName>
</protein>
<feature type="compositionally biased region" description="Polar residues" evidence="1">
    <location>
        <begin position="110"/>
        <end position="121"/>
    </location>
</feature>
<dbReference type="EMBL" id="CAJNOM010000109">
    <property type="protein sequence ID" value="CAF1066065.1"/>
    <property type="molecule type" value="Genomic_DNA"/>
</dbReference>
<evidence type="ECO:0000313" key="3">
    <source>
        <dbReference type="EMBL" id="CAF1066065.1"/>
    </source>
</evidence>
<evidence type="ECO:0000313" key="4">
    <source>
        <dbReference type="Proteomes" id="UP000663832"/>
    </source>
</evidence>
<dbReference type="OrthoDB" id="10296287at2759"/>
<proteinExistence type="predicted"/>
<evidence type="ECO:0008006" key="5">
    <source>
        <dbReference type="Google" id="ProtNLM"/>
    </source>
</evidence>
<evidence type="ECO:0000256" key="2">
    <source>
        <dbReference type="SAM" id="Phobius"/>
    </source>
</evidence>
<name>A0A814LJX7_9BILA</name>
<reference evidence="3" key="1">
    <citation type="submission" date="2021-02" db="EMBL/GenBank/DDBJ databases">
        <authorList>
            <person name="Nowell W R."/>
        </authorList>
    </citation>
    <scope>NUCLEOTIDE SEQUENCE</scope>
</reference>
<keyword evidence="4" id="KW-1185">Reference proteome</keyword>
<gene>
    <name evidence="3" type="ORF">QVE165_LOCUS18423</name>
</gene>
<feature type="transmembrane region" description="Helical" evidence="2">
    <location>
        <begin position="61"/>
        <end position="82"/>
    </location>
</feature>
<keyword evidence="2" id="KW-0812">Transmembrane</keyword>
<feature type="region of interest" description="Disordered" evidence="1">
    <location>
        <begin position="279"/>
        <end position="325"/>
    </location>
</feature>
<feature type="compositionally biased region" description="Basic and acidic residues" evidence="1">
    <location>
        <begin position="283"/>
        <end position="294"/>
    </location>
</feature>
<organism evidence="3 4">
    <name type="scientific">Adineta steineri</name>
    <dbReference type="NCBI Taxonomy" id="433720"/>
    <lineage>
        <taxon>Eukaryota</taxon>
        <taxon>Metazoa</taxon>
        <taxon>Spiralia</taxon>
        <taxon>Gnathifera</taxon>
        <taxon>Rotifera</taxon>
        <taxon>Eurotatoria</taxon>
        <taxon>Bdelloidea</taxon>
        <taxon>Adinetida</taxon>
        <taxon>Adinetidae</taxon>
        <taxon>Adineta</taxon>
    </lineage>
</organism>
<evidence type="ECO:0000256" key="1">
    <source>
        <dbReference type="SAM" id="MobiDB-lite"/>
    </source>
</evidence>
<comment type="caution">
    <text evidence="3">The sequence shown here is derived from an EMBL/GenBank/DDBJ whole genome shotgun (WGS) entry which is preliminary data.</text>
</comment>
<dbReference type="AlphaFoldDB" id="A0A814LJX7"/>
<accession>A0A814LJX7</accession>
<keyword evidence="2" id="KW-0472">Membrane</keyword>
<keyword evidence="2" id="KW-1133">Transmembrane helix</keyword>
<sequence length="325" mass="37807">METKYSPTPVNDGINIKDLEILDMMIDNQQHQVVYQKLEQNYPLVQQPWQKRIIHSKQIRNMSIIILLICFISVGIIGYIHYNTSNTNKIFIEENQDTYDEDGSDEQIPQLRSDSNHLNSDSSETVGQMFIYFRQSSHSFEKLSIPVARYDRENFPLKGQFFNLIPELSIFVDPYTKQTIIDSKKDSSLVYVLPSLVDKHRKYFSVAELIKADYVSLSSNGMQPQSNIDMSTLFQSNSLRGSNIPKINSRTGGFMDGFHTNYELLSMPEYDETSVDINEISESEEKNQYDIEDKNENEENNNNNNDNEDHLNQYESDEESKPFRR</sequence>
<dbReference type="Proteomes" id="UP000663832">
    <property type="component" value="Unassembled WGS sequence"/>
</dbReference>